<keyword evidence="2" id="KW-0812">Transmembrane</keyword>
<dbReference type="Proteomes" id="UP000030765">
    <property type="component" value="Unassembled WGS sequence"/>
</dbReference>
<reference evidence="4" key="2">
    <citation type="submission" date="2020-05" db="UniProtKB">
        <authorList>
            <consortium name="EnsemblMetazoa"/>
        </authorList>
    </citation>
    <scope>IDENTIFICATION</scope>
</reference>
<accession>A0A084VVH0</accession>
<evidence type="ECO:0000256" key="2">
    <source>
        <dbReference type="SAM" id="Phobius"/>
    </source>
</evidence>
<protein>
    <submittedName>
        <fullName evidence="3">AGAP000743-PA-like protein</fullName>
    </submittedName>
</protein>
<dbReference type="AlphaFoldDB" id="A0A084VVH0"/>
<evidence type="ECO:0000256" key="1">
    <source>
        <dbReference type="SAM" id="MobiDB-lite"/>
    </source>
</evidence>
<evidence type="ECO:0000313" key="4">
    <source>
        <dbReference type="EnsemblMetazoa" id="ASIC009532-PA"/>
    </source>
</evidence>
<dbReference type="EMBL" id="KE525157">
    <property type="protein sequence ID" value="KFB41964.1"/>
    <property type="molecule type" value="Genomic_DNA"/>
</dbReference>
<reference evidence="3 5" key="1">
    <citation type="journal article" date="2014" name="BMC Genomics">
        <title>Genome sequence of Anopheles sinensis provides insight into genetics basis of mosquito competence for malaria parasites.</title>
        <authorList>
            <person name="Zhou D."/>
            <person name="Zhang D."/>
            <person name="Ding G."/>
            <person name="Shi L."/>
            <person name="Hou Q."/>
            <person name="Ye Y."/>
            <person name="Xu Y."/>
            <person name="Zhou H."/>
            <person name="Xiong C."/>
            <person name="Li S."/>
            <person name="Yu J."/>
            <person name="Hong S."/>
            <person name="Yu X."/>
            <person name="Zou P."/>
            <person name="Chen C."/>
            <person name="Chang X."/>
            <person name="Wang W."/>
            <person name="Lv Y."/>
            <person name="Sun Y."/>
            <person name="Ma L."/>
            <person name="Shen B."/>
            <person name="Zhu C."/>
        </authorList>
    </citation>
    <scope>NUCLEOTIDE SEQUENCE [LARGE SCALE GENOMIC DNA]</scope>
</reference>
<feature type="compositionally biased region" description="Acidic residues" evidence="1">
    <location>
        <begin position="187"/>
        <end position="199"/>
    </location>
</feature>
<keyword evidence="2" id="KW-0472">Membrane</keyword>
<feature type="transmembrane region" description="Helical" evidence="2">
    <location>
        <begin position="6"/>
        <end position="26"/>
    </location>
</feature>
<evidence type="ECO:0000313" key="3">
    <source>
        <dbReference type="EMBL" id="KFB41964.1"/>
    </source>
</evidence>
<keyword evidence="2" id="KW-1133">Transmembrane helix</keyword>
<organism evidence="3">
    <name type="scientific">Anopheles sinensis</name>
    <name type="common">Mosquito</name>
    <dbReference type="NCBI Taxonomy" id="74873"/>
    <lineage>
        <taxon>Eukaryota</taxon>
        <taxon>Metazoa</taxon>
        <taxon>Ecdysozoa</taxon>
        <taxon>Arthropoda</taxon>
        <taxon>Hexapoda</taxon>
        <taxon>Insecta</taxon>
        <taxon>Pterygota</taxon>
        <taxon>Neoptera</taxon>
        <taxon>Endopterygota</taxon>
        <taxon>Diptera</taxon>
        <taxon>Nematocera</taxon>
        <taxon>Culicoidea</taxon>
        <taxon>Culicidae</taxon>
        <taxon>Anophelinae</taxon>
        <taxon>Anopheles</taxon>
    </lineage>
</organism>
<keyword evidence="5" id="KW-1185">Reference proteome</keyword>
<feature type="region of interest" description="Disordered" evidence="1">
    <location>
        <begin position="172"/>
        <end position="199"/>
    </location>
</feature>
<dbReference type="EnsemblMetazoa" id="ASIC009532-RA">
    <property type="protein sequence ID" value="ASIC009532-PA"/>
    <property type="gene ID" value="ASIC009532"/>
</dbReference>
<name>A0A084VVH0_ANOSI</name>
<dbReference type="OrthoDB" id="7739595at2759"/>
<sequence length="199" mass="21381">MLQLAFRSFFFIAVILGYSTGIWRLINDYFRHEFQSYLEQESQTNKYLLRDPPGAGAKVVLPGGPTFPAGATEGEASRPPEAATAHRTVTDSISEFSNPIAGGTDFLPSPVVAGKKEAGKETTGKMATEAAEVTDIRRGNGEEEGTAEEDKWIAYWQHRGKGSKGGAVGSEAFCSIGRNPSGPPETSMEEETEECAGDL</sequence>
<gene>
    <name evidence="3" type="ORF">ZHAS_00009532</name>
</gene>
<dbReference type="VEuPathDB" id="VectorBase:ASIC009532"/>
<proteinExistence type="predicted"/>
<evidence type="ECO:0000313" key="5">
    <source>
        <dbReference type="Proteomes" id="UP000030765"/>
    </source>
</evidence>
<dbReference type="EMBL" id="ATLV01017181">
    <property type="status" value="NOT_ANNOTATED_CDS"/>
    <property type="molecule type" value="Genomic_DNA"/>
</dbReference>
<dbReference type="VEuPathDB" id="VectorBase:ASIS003518"/>